<dbReference type="PANTHER" id="PTHR19136:SF81">
    <property type="entry name" value="MOLYBDENUM COFACTOR GUANYLYLTRANSFERASE"/>
    <property type="match status" value="1"/>
</dbReference>
<keyword evidence="4 8" id="KW-0547">Nucleotide-binding</keyword>
<feature type="binding site" evidence="8">
    <location>
        <position position="99"/>
    </location>
    <ligand>
        <name>GTP</name>
        <dbReference type="ChEBI" id="CHEBI:37565"/>
    </ligand>
</feature>
<feature type="binding site" evidence="8">
    <location>
        <begin position="12"/>
        <end position="14"/>
    </location>
    <ligand>
        <name>GTP</name>
        <dbReference type="ChEBI" id="CHEBI:37565"/>
    </ligand>
</feature>
<reference evidence="11" key="1">
    <citation type="submission" date="2021-11" db="EMBL/GenBank/DDBJ databases">
        <title>Cultivation dependent microbiological survey of springs from the worlds oldest radium mine currently devoted to the extraction of radon-saturated water.</title>
        <authorList>
            <person name="Kapinusova G."/>
            <person name="Smrhova T."/>
            <person name="Strejcek M."/>
            <person name="Suman J."/>
            <person name="Jani K."/>
            <person name="Pajer P."/>
            <person name="Uhlik O."/>
        </authorList>
    </citation>
    <scope>NUCLEOTIDE SEQUENCE [LARGE SCALE GENOMIC DNA]</scope>
    <source>
        <strain evidence="11">J379</strain>
    </source>
</reference>
<keyword evidence="11" id="KW-1185">Reference proteome</keyword>
<dbReference type="EC" id="2.7.7.77" evidence="8"/>
<comment type="domain">
    <text evidence="8">The N-terminal domain determines nucleotide recognition and specific binding, while the C-terminal domain determines the specific binding to the target protein.</text>
</comment>
<keyword evidence="1 8" id="KW-0963">Cytoplasm</keyword>
<proteinExistence type="inferred from homology"/>
<evidence type="ECO:0000256" key="4">
    <source>
        <dbReference type="ARBA" id="ARBA00022741"/>
    </source>
</evidence>
<name>A0ABY5PL06_9ACTN</name>
<comment type="caution">
    <text evidence="8">Lacks conserved residue(s) required for the propagation of feature annotation.</text>
</comment>
<dbReference type="EMBL" id="CP088295">
    <property type="protein sequence ID" value="UUY05215.1"/>
    <property type="molecule type" value="Genomic_DNA"/>
</dbReference>
<dbReference type="InterPro" id="IPR029044">
    <property type="entry name" value="Nucleotide-diphossugar_trans"/>
</dbReference>
<evidence type="ECO:0000256" key="2">
    <source>
        <dbReference type="ARBA" id="ARBA00022679"/>
    </source>
</evidence>
<keyword evidence="10" id="KW-0548">Nucleotidyltransferase</keyword>
<evidence type="ECO:0000259" key="9">
    <source>
        <dbReference type="Pfam" id="PF12804"/>
    </source>
</evidence>
<organism evidence="10 11">
    <name type="scientific">Svornostia abyssi</name>
    <dbReference type="NCBI Taxonomy" id="2898438"/>
    <lineage>
        <taxon>Bacteria</taxon>
        <taxon>Bacillati</taxon>
        <taxon>Actinomycetota</taxon>
        <taxon>Thermoleophilia</taxon>
        <taxon>Solirubrobacterales</taxon>
        <taxon>Baekduiaceae</taxon>
        <taxon>Svornostia</taxon>
    </lineage>
</organism>
<dbReference type="Gene3D" id="3.90.550.10">
    <property type="entry name" value="Spore Coat Polysaccharide Biosynthesis Protein SpsA, Chain A"/>
    <property type="match status" value="1"/>
</dbReference>
<comment type="function">
    <text evidence="8">Transfers a GMP moiety from GTP to Mo-molybdopterin (Mo-MPT) cofactor (Moco or molybdenum cofactor) to form Mo-molybdopterin guanine dinucleotide (Mo-MGD) cofactor.</text>
</comment>
<evidence type="ECO:0000256" key="7">
    <source>
        <dbReference type="ARBA" id="ARBA00023150"/>
    </source>
</evidence>
<keyword evidence="2 8" id="KW-0808">Transferase</keyword>
<keyword evidence="7 8" id="KW-0501">Molybdenum cofactor biosynthesis</keyword>
<feature type="domain" description="MobA-like NTP transferase" evidence="9">
    <location>
        <begin position="9"/>
        <end position="155"/>
    </location>
</feature>
<feature type="binding site" evidence="8">
    <location>
        <position position="99"/>
    </location>
    <ligand>
        <name>Mg(2+)</name>
        <dbReference type="ChEBI" id="CHEBI:18420"/>
    </ligand>
</feature>
<keyword evidence="5 8" id="KW-0460">Magnesium</keyword>
<accession>A0ABY5PL06</accession>
<sequence length="201" mass="21103">MDVSPEIVAVVLAGGRGRRLGEPKMLAEIDGRPLLHIALGHAEEAAVRAIVVAKPDTDLPPVTVPVLREPQEPEHPLLGIVIALRELTDARGIVVLGGDLPFVPPALIRALADAPGPLVPVAAGRPQPLVARYDRDQLPALEAALDEDASITATVRALGAATLEGTRLAALDTAGHAFVNVNTPEDLDRARLIAHASPRRQ</sequence>
<dbReference type="Proteomes" id="UP001058860">
    <property type="component" value="Chromosome"/>
</dbReference>
<keyword evidence="3 8" id="KW-0479">Metal-binding</keyword>
<dbReference type="SUPFAM" id="SSF53448">
    <property type="entry name" value="Nucleotide-diphospho-sugar transferases"/>
    <property type="match status" value="1"/>
</dbReference>
<comment type="catalytic activity">
    <reaction evidence="8">
        <text>Mo-molybdopterin + GTP + H(+) = Mo-molybdopterin guanine dinucleotide + diphosphate</text>
        <dbReference type="Rhea" id="RHEA:34243"/>
        <dbReference type="ChEBI" id="CHEBI:15378"/>
        <dbReference type="ChEBI" id="CHEBI:33019"/>
        <dbReference type="ChEBI" id="CHEBI:37565"/>
        <dbReference type="ChEBI" id="CHEBI:71302"/>
        <dbReference type="ChEBI" id="CHEBI:71310"/>
        <dbReference type="EC" id="2.7.7.77"/>
    </reaction>
</comment>
<gene>
    <name evidence="8" type="primary">mobA</name>
    <name evidence="10" type="ORF">LRS13_06735</name>
</gene>
<comment type="similarity">
    <text evidence="8">Belongs to the MobA family.</text>
</comment>
<evidence type="ECO:0000256" key="5">
    <source>
        <dbReference type="ARBA" id="ARBA00022842"/>
    </source>
</evidence>
<protein>
    <recommendedName>
        <fullName evidence="8">Probable molybdenum cofactor guanylyltransferase</fullName>
        <shortName evidence="8">MoCo guanylyltransferase</shortName>
        <ecNumber evidence="8">2.7.7.77</ecNumber>
    </recommendedName>
    <alternativeName>
        <fullName evidence="8">GTP:molybdopterin guanylyltransferase</fullName>
    </alternativeName>
    <alternativeName>
        <fullName evidence="8">Mo-MPT guanylyltransferase</fullName>
    </alternativeName>
    <alternativeName>
        <fullName evidence="8">Molybdopterin guanylyltransferase</fullName>
    </alternativeName>
    <alternativeName>
        <fullName evidence="8">Molybdopterin-guanine dinucleotide synthase</fullName>
        <shortName evidence="8">MGD synthase</shortName>
    </alternativeName>
</protein>
<evidence type="ECO:0000313" key="11">
    <source>
        <dbReference type="Proteomes" id="UP001058860"/>
    </source>
</evidence>
<keyword evidence="6 8" id="KW-0342">GTP-binding</keyword>
<evidence type="ECO:0000256" key="6">
    <source>
        <dbReference type="ARBA" id="ARBA00023134"/>
    </source>
</evidence>
<evidence type="ECO:0000256" key="1">
    <source>
        <dbReference type="ARBA" id="ARBA00022490"/>
    </source>
</evidence>
<evidence type="ECO:0000256" key="8">
    <source>
        <dbReference type="HAMAP-Rule" id="MF_00316"/>
    </source>
</evidence>
<dbReference type="PANTHER" id="PTHR19136">
    <property type="entry name" value="MOLYBDENUM COFACTOR GUANYLYLTRANSFERASE"/>
    <property type="match status" value="1"/>
</dbReference>
<evidence type="ECO:0000256" key="3">
    <source>
        <dbReference type="ARBA" id="ARBA00022723"/>
    </source>
</evidence>
<comment type="subcellular location">
    <subcellularLocation>
        <location evidence="8">Cytoplasm</location>
    </subcellularLocation>
</comment>
<comment type="cofactor">
    <cofactor evidence="8">
        <name>Mg(2+)</name>
        <dbReference type="ChEBI" id="CHEBI:18420"/>
    </cofactor>
</comment>
<dbReference type="CDD" id="cd02503">
    <property type="entry name" value="MobA"/>
    <property type="match status" value="1"/>
</dbReference>
<dbReference type="Pfam" id="PF12804">
    <property type="entry name" value="NTP_transf_3"/>
    <property type="match status" value="1"/>
</dbReference>
<dbReference type="InterPro" id="IPR013482">
    <property type="entry name" value="Molybde_CF_guanTrfase"/>
</dbReference>
<dbReference type="RefSeq" id="WP_353865675.1">
    <property type="nucleotide sequence ID" value="NZ_CP088295.1"/>
</dbReference>
<dbReference type="GO" id="GO:0016779">
    <property type="term" value="F:nucleotidyltransferase activity"/>
    <property type="evidence" value="ECO:0007669"/>
    <property type="project" value="UniProtKB-KW"/>
</dbReference>
<dbReference type="HAMAP" id="MF_00316">
    <property type="entry name" value="MobA"/>
    <property type="match status" value="1"/>
</dbReference>
<feature type="binding site" evidence="8">
    <location>
        <position position="24"/>
    </location>
    <ligand>
        <name>GTP</name>
        <dbReference type="ChEBI" id="CHEBI:37565"/>
    </ligand>
</feature>
<evidence type="ECO:0000313" key="10">
    <source>
        <dbReference type="EMBL" id="UUY05215.1"/>
    </source>
</evidence>
<dbReference type="InterPro" id="IPR025877">
    <property type="entry name" value="MobA-like_NTP_Trfase"/>
</dbReference>